<gene>
    <name evidence="2" type="ORF">EDB81DRAFT_772210</name>
</gene>
<sequence>MSMLSLRRHGKRIGHYSSMAVKSVDGRAGIDAALVRRLVAAQFPQWSKLAVTPVEVDGWDNRTYRLGADMSVRLPTAVGYVPAVAKEIEWIARLAPALPVAVPPILGRGEPGEGYPYPWSVRGWLAGETADRGHIESMSEFAVSVAKFILALQRCDTAGAPLAGAHSWFRGASLRHYDEETRRCLAVLTSRADTAMCSAVWNAALAVEWTRSPVWFHGDIASGNLLVQDGKLTAVIDFGCSGVGDPACDLVIAWTMFSGASREAFRRAVAQDAATWARARGWALWKALLLLANTTTNNPTQVATCDCVIAEVLTDHALSTQHPGHQQDVFKEVVPKKLH</sequence>
<feature type="domain" description="Aminoglycoside phosphotransferase" evidence="1">
    <location>
        <begin position="57"/>
        <end position="282"/>
    </location>
</feature>
<dbReference type="SUPFAM" id="SSF56112">
    <property type="entry name" value="Protein kinase-like (PK-like)"/>
    <property type="match status" value="1"/>
</dbReference>
<accession>A0A9P9FVE8</accession>
<keyword evidence="3" id="KW-1185">Reference proteome</keyword>
<evidence type="ECO:0000313" key="3">
    <source>
        <dbReference type="Proteomes" id="UP000738349"/>
    </source>
</evidence>
<dbReference type="Pfam" id="PF01636">
    <property type="entry name" value="APH"/>
    <property type="match status" value="1"/>
</dbReference>
<protein>
    <submittedName>
        <fullName evidence="2">Phosphotransferase</fullName>
    </submittedName>
</protein>
<dbReference type="Gene3D" id="3.30.200.20">
    <property type="entry name" value="Phosphorylase Kinase, domain 1"/>
    <property type="match status" value="1"/>
</dbReference>
<name>A0A9P9FVE8_9HYPO</name>
<dbReference type="Gene3D" id="3.90.1200.10">
    <property type="match status" value="1"/>
</dbReference>
<dbReference type="CDD" id="cd05155">
    <property type="entry name" value="APH_ChoK_like_1"/>
    <property type="match status" value="1"/>
</dbReference>
<dbReference type="PANTHER" id="PTHR21310">
    <property type="entry name" value="AMINOGLYCOSIDE PHOSPHOTRANSFERASE-RELATED-RELATED"/>
    <property type="match status" value="1"/>
</dbReference>
<dbReference type="EMBL" id="JAGMUV010000001">
    <property type="protein sequence ID" value="KAH7176243.1"/>
    <property type="molecule type" value="Genomic_DNA"/>
</dbReference>
<proteinExistence type="predicted"/>
<dbReference type="Proteomes" id="UP000738349">
    <property type="component" value="Unassembled WGS sequence"/>
</dbReference>
<evidence type="ECO:0000259" key="1">
    <source>
        <dbReference type="Pfam" id="PF01636"/>
    </source>
</evidence>
<reference evidence="2" key="1">
    <citation type="journal article" date="2021" name="Nat. Commun.">
        <title>Genetic determinants of endophytism in the Arabidopsis root mycobiome.</title>
        <authorList>
            <person name="Mesny F."/>
            <person name="Miyauchi S."/>
            <person name="Thiergart T."/>
            <person name="Pickel B."/>
            <person name="Atanasova L."/>
            <person name="Karlsson M."/>
            <person name="Huettel B."/>
            <person name="Barry K.W."/>
            <person name="Haridas S."/>
            <person name="Chen C."/>
            <person name="Bauer D."/>
            <person name="Andreopoulos W."/>
            <person name="Pangilinan J."/>
            <person name="LaButti K."/>
            <person name="Riley R."/>
            <person name="Lipzen A."/>
            <person name="Clum A."/>
            <person name="Drula E."/>
            <person name="Henrissat B."/>
            <person name="Kohler A."/>
            <person name="Grigoriev I.V."/>
            <person name="Martin F.M."/>
            <person name="Hacquard S."/>
        </authorList>
    </citation>
    <scope>NUCLEOTIDE SEQUENCE</scope>
    <source>
        <strain evidence="2">MPI-CAGE-AT-0147</strain>
    </source>
</reference>
<dbReference type="InterPro" id="IPR002575">
    <property type="entry name" value="Aminoglycoside_PTrfase"/>
</dbReference>
<dbReference type="OrthoDB" id="8300194at2759"/>
<dbReference type="PANTHER" id="PTHR21310:SF42">
    <property type="entry name" value="BIFUNCTIONAL AAC_APH"/>
    <property type="match status" value="1"/>
</dbReference>
<organism evidence="2 3">
    <name type="scientific">Dactylonectria macrodidyma</name>
    <dbReference type="NCBI Taxonomy" id="307937"/>
    <lineage>
        <taxon>Eukaryota</taxon>
        <taxon>Fungi</taxon>
        <taxon>Dikarya</taxon>
        <taxon>Ascomycota</taxon>
        <taxon>Pezizomycotina</taxon>
        <taxon>Sordariomycetes</taxon>
        <taxon>Hypocreomycetidae</taxon>
        <taxon>Hypocreales</taxon>
        <taxon>Nectriaceae</taxon>
        <taxon>Dactylonectria</taxon>
    </lineage>
</organism>
<dbReference type="AlphaFoldDB" id="A0A9P9FVE8"/>
<evidence type="ECO:0000313" key="2">
    <source>
        <dbReference type="EMBL" id="KAH7176243.1"/>
    </source>
</evidence>
<comment type="caution">
    <text evidence="2">The sequence shown here is derived from an EMBL/GenBank/DDBJ whole genome shotgun (WGS) entry which is preliminary data.</text>
</comment>
<dbReference type="InterPro" id="IPR051678">
    <property type="entry name" value="AGP_Transferase"/>
</dbReference>
<dbReference type="InterPro" id="IPR011009">
    <property type="entry name" value="Kinase-like_dom_sf"/>
</dbReference>